<proteinExistence type="predicted"/>
<feature type="region of interest" description="Disordered" evidence="1">
    <location>
        <begin position="101"/>
        <end position="137"/>
    </location>
</feature>
<name>A0A922D2C0_MANSE</name>
<accession>A0A922D2C0</accession>
<evidence type="ECO:0000313" key="2">
    <source>
        <dbReference type="EMBL" id="KAG6465831.1"/>
    </source>
</evidence>
<protein>
    <submittedName>
        <fullName evidence="2">Uncharacterized protein</fullName>
    </submittedName>
</protein>
<keyword evidence="3" id="KW-1185">Reference proteome</keyword>
<dbReference type="Proteomes" id="UP000791440">
    <property type="component" value="Unassembled WGS sequence"/>
</dbReference>
<gene>
    <name evidence="2" type="ORF">O3G_MSEX015423</name>
</gene>
<dbReference type="AlphaFoldDB" id="A0A922D2C0"/>
<evidence type="ECO:0000313" key="3">
    <source>
        <dbReference type="Proteomes" id="UP000791440"/>
    </source>
</evidence>
<organism evidence="2 3">
    <name type="scientific">Manduca sexta</name>
    <name type="common">Tobacco hawkmoth</name>
    <name type="synonym">Tobacco hornworm</name>
    <dbReference type="NCBI Taxonomy" id="7130"/>
    <lineage>
        <taxon>Eukaryota</taxon>
        <taxon>Metazoa</taxon>
        <taxon>Ecdysozoa</taxon>
        <taxon>Arthropoda</taxon>
        <taxon>Hexapoda</taxon>
        <taxon>Insecta</taxon>
        <taxon>Pterygota</taxon>
        <taxon>Neoptera</taxon>
        <taxon>Endopterygota</taxon>
        <taxon>Lepidoptera</taxon>
        <taxon>Glossata</taxon>
        <taxon>Ditrysia</taxon>
        <taxon>Bombycoidea</taxon>
        <taxon>Sphingidae</taxon>
        <taxon>Sphinginae</taxon>
        <taxon>Sphingini</taxon>
        <taxon>Manduca</taxon>
    </lineage>
</organism>
<comment type="caution">
    <text evidence="2">The sequence shown here is derived from an EMBL/GenBank/DDBJ whole genome shotgun (WGS) entry which is preliminary data.</text>
</comment>
<sequence length="269" mass="27601">MQSAIIHIQHQHPLMSTAGTSQVQNIQYTTTSTTQQKTTITKPRTTNPAITALVTSLMNSAQQFQAAAANQNAAKAAVSTANSNATILNLLNSAPAAMTHAGATPTADGTLSAPHAAPLAAPHASPHAATLAAPHAAPLSAPHAGTLAAPLASPHNAQHATLDTHKLLGRVSIAGARLLAATTASHTIPTYTQQGVGVQVMSGFTRENESTNVSSSESALLERLMGPETPVAPASQPQPVCHLQASLTEFDCFGLANKSSCVCMFNFAE</sequence>
<evidence type="ECO:0000256" key="1">
    <source>
        <dbReference type="SAM" id="MobiDB-lite"/>
    </source>
</evidence>
<reference evidence="2" key="2">
    <citation type="submission" date="2020-12" db="EMBL/GenBank/DDBJ databases">
        <authorList>
            <person name="Kanost M."/>
        </authorList>
    </citation>
    <scope>NUCLEOTIDE SEQUENCE</scope>
</reference>
<reference evidence="2" key="1">
    <citation type="journal article" date="2016" name="Insect Biochem. Mol. Biol.">
        <title>Multifaceted biological insights from a draft genome sequence of the tobacco hornworm moth, Manduca sexta.</title>
        <authorList>
            <person name="Kanost M.R."/>
            <person name="Arrese E.L."/>
            <person name="Cao X."/>
            <person name="Chen Y.R."/>
            <person name="Chellapilla S."/>
            <person name="Goldsmith M.R."/>
            <person name="Grosse-Wilde E."/>
            <person name="Heckel D.G."/>
            <person name="Herndon N."/>
            <person name="Jiang H."/>
            <person name="Papanicolaou A."/>
            <person name="Qu J."/>
            <person name="Soulages J.L."/>
            <person name="Vogel H."/>
            <person name="Walters J."/>
            <person name="Waterhouse R.M."/>
            <person name="Ahn S.J."/>
            <person name="Almeida F.C."/>
            <person name="An C."/>
            <person name="Aqrawi P."/>
            <person name="Bretschneider A."/>
            <person name="Bryant W.B."/>
            <person name="Bucks S."/>
            <person name="Chao H."/>
            <person name="Chevignon G."/>
            <person name="Christen J.M."/>
            <person name="Clarke D.F."/>
            <person name="Dittmer N.T."/>
            <person name="Ferguson L.C.F."/>
            <person name="Garavelou S."/>
            <person name="Gordon K.H.J."/>
            <person name="Gunaratna R.T."/>
            <person name="Han Y."/>
            <person name="Hauser F."/>
            <person name="He Y."/>
            <person name="Heidel-Fischer H."/>
            <person name="Hirsh A."/>
            <person name="Hu Y."/>
            <person name="Jiang H."/>
            <person name="Kalra D."/>
            <person name="Klinner C."/>
            <person name="Konig C."/>
            <person name="Kovar C."/>
            <person name="Kroll A.R."/>
            <person name="Kuwar S.S."/>
            <person name="Lee S.L."/>
            <person name="Lehman R."/>
            <person name="Li K."/>
            <person name="Li Z."/>
            <person name="Liang H."/>
            <person name="Lovelace S."/>
            <person name="Lu Z."/>
            <person name="Mansfield J.H."/>
            <person name="McCulloch K.J."/>
            <person name="Mathew T."/>
            <person name="Morton B."/>
            <person name="Muzny D.M."/>
            <person name="Neunemann D."/>
            <person name="Ongeri F."/>
            <person name="Pauchet Y."/>
            <person name="Pu L.L."/>
            <person name="Pyrousis I."/>
            <person name="Rao X.J."/>
            <person name="Redding A."/>
            <person name="Roesel C."/>
            <person name="Sanchez-Gracia A."/>
            <person name="Schaack S."/>
            <person name="Shukla A."/>
            <person name="Tetreau G."/>
            <person name="Wang Y."/>
            <person name="Xiong G.H."/>
            <person name="Traut W."/>
            <person name="Walsh T.K."/>
            <person name="Worley K.C."/>
            <person name="Wu D."/>
            <person name="Wu W."/>
            <person name="Wu Y.Q."/>
            <person name="Zhang X."/>
            <person name="Zou Z."/>
            <person name="Zucker H."/>
            <person name="Briscoe A.D."/>
            <person name="Burmester T."/>
            <person name="Clem R.J."/>
            <person name="Feyereisen R."/>
            <person name="Grimmelikhuijzen C.J.P."/>
            <person name="Hamodrakas S.J."/>
            <person name="Hansson B.S."/>
            <person name="Huguet E."/>
            <person name="Jermiin L.S."/>
            <person name="Lan Q."/>
            <person name="Lehman H.K."/>
            <person name="Lorenzen M."/>
            <person name="Merzendorfer H."/>
            <person name="Michalopoulos I."/>
            <person name="Morton D.B."/>
            <person name="Muthukrishnan S."/>
            <person name="Oakeshott J.G."/>
            <person name="Palmer W."/>
            <person name="Park Y."/>
            <person name="Passarelli A.L."/>
            <person name="Rozas J."/>
            <person name="Schwartz L.M."/>
            <person name="Smith W."/>
            <person name="Southgate A."/>
            <person name="Vilcinskas A."/>
            <person name="Vogt R."/>
            <person name="Wang P."/>
            <person name="Werren J."/>
            <person name="Yu X.Q."/>
            <person name="Zhou J.J."/>
            <person name="Brown S.J."/>
            <person name="Scherer S.E."/>
            <person name="Richards S."/>
            <person name="Blissard G.W."/>
        </authorList>
    </citation>
    <scope>NUCLEOTIDE SEQUENCE</scope>
</reference>
<dbReference type="EMBL" id="JH669848">
    <property type="protein sequence ID" value="KAG6465831.1"/>
    <property type="molecule type" value="Genomic_DNA"/>
</dbReference>
<feature type="compositionally biased region" description="Low complexity" evidence="1">
    <location>
        <begin position="110"/>
        <end position="137"/>
    </location>
</feature>